<evidence type="ECO:0000313" key="9">
    <source>
        <dbReference type="EMBL" id="EMC93340.1"/>
    </source>
</evidence>
<evidence type="ECO:0000259" key="8">
    <source>
        <dbReference type="SMART" id="SM00737"/>
    </source>
</evidence>
<reference evidence="9 10" key="1">
    <citation type="journal article" date="2012" name="PLoS Pathog.">
        <title>Diverse lifestyles and strategies of plant pathogenesis encoded in the genomes of eighteen Dothideomycetes fungi.</title>
        <authorList>
            <person name="Ohm R.A."/>
            <person name="Feau N."/>
            <person name="Henrissat B."/>
            <person name="Schoch C.L."/>
            <person name="Horwitz B.A."/>
            <person name="Barry K.W."/>
            <person name="Condon B.J."/>
            <person name="Copeland A.C."/>
            <person name="Dhillon B."/>
            <person name="Glaser F."/>
            <person name="Hesse C.N."/>
            <person name="Kosti I."/>
            <person name="LaButti K."/>
            <person name="Lindquist E.A."/>
            <person name="Lucas S."/>
            <person name="Salamov A.A."/>
            <person name="Bradshaw R.E."/>
            <person name="Ciuffetti L."/>
            <person name="Hamelin R.C."/>
            <person name="Kema G.H.J."/>
            <person name="Lawrence C."/>
            <person name="Scott J.A."/>
            <person name="Spatafora J.W."/>
            <person name="Turgeon B.G."/>
            <person name="de Wit P.J.G.M."/>
            <person name="Zhong S."/>
            <person name="Goodwin S.B."/>
            <person name="Grigoriev I.V."/>
        </authorList>
    </citation>
    <scope>NUCLEOTIDE SEQUENCE [LARGE SCALE GENOMIC DNA]</scope>
    <source>
        <strain evidence="9 10">UAMH 10762</strain>
    </source>
</reference>
<evidence type="ECO:0000256" key="4">
    <source>
        <dbReference type="ARBA" id="ARBA00016056"/>
    </source>
</evidence>
<dbReference type="InterPro" id="IPR014756">
    <property type="entry name" value="Ig_E-set"/>
</dbReference>
<dbReference type="PANTHER" id="PTHR11306">
    <property type="entry name" value="NIEMANN PICK TYPE C2 PROTEIN NPC2-RELATED"/>
    <property type="match status" value="1"/>
</dbReference>
<dbReference type="Proteomes" id="UP000011761">
    <property type="component" value="Unassembled WGS sequence"/>
</dbReference>
<organism evidence="9 10">
    <name type="scientific">Baudoinia panamericana (strain UAMH 10762)</name>
    <name type="common">Angels' share fungus</name>
    <name type="synonym">Baudoinia compniacensis (strain UAMH 10762)</name>
    <dbReference type="NCBI Taxonomy" id="717646"/>
    <lineage>
        <taxon>Eukaryota</taxon>
        <taxon>Fungi</taxon>
        <taxon>Dikarya</taxon>
        <taxon>Ascomycota</taxon>
        <taxon>Pezizomycotina</taxon>
        <taxon>Dothideomycetes</taxon>
        <taxon>Dothideomycetidae</taxon>
        <taxon>Mycosphaerellales</taxon>
        <taxon>Teratosphaeriaceae</taxon>
        <taxon>Baudoinia</taxon>
    </lineage>
</organism>
<dbReference type="GO" id="GO:0032366">
    <property type="term" value="P:intracellular sterol transport"/>
    <property type="evidence" value="ECO:0007669"/>
    <property type="project" value="InterPro"/>
</dbReference>
<dbReference type="HOGENOM" id="CLU_097982_3_1_1"/>
<dbReference type="KEGG" id="bcom:BAUCODRAFT_52594"/>
<feature type="non-terminal residue" evidence="9">
    <location>
        <position position="139"/>
    </location>
</feature>
<comment type="similarity">
    <text evidence="2">Belongs to the NPC2 family.</text>
</comment>
<dbReference type="OMA" id="HQTYDLC"/>
<dbReference type="CDD" id="cd00917">
    <property type="entry name" value="PG-PI_TP"/>
    <property type="match status" value="1"/>
</dbReference>
<comment type="function">
    <text evidence="1">Catalyzes the intermembrane transfer of phosphatidylglycerol and phosphatidylinositol.</text>
</comment>
<accession>M2N3P0</accession>
<dbReference type="GeneID" id="19115172"/>
<dbReference type="Pfam" id="PF02221">
    <property type="entry name" value="E1_DerP2_DerF2"/>
    <property type="match status" value="1"/>
</dbReference>
<evidence type="ECO:0000256" key="3">
    <source>
        <dbReference type="ARBA" id="ARBA00011245"/>
    </source>
</evidence>
<dbReference type="OrthoDB" id="6409159at2759"/>
<keyword evidence="7" id="KW-0445">Lipid transport</keyword>
<protein>
    <recommendedName>
        <fullName evidence="4">Phosphatidylglycerol/phosphatidylinositol transfer protein</fullName>
    </recommendedName>
</protein>
<dbReference type="EMBL" id="KB445560">
    <property type="protein sequence ID" value="EMC93340.1"/>
    <property type="molecule type" value="Genomic_DNA"/>
</dbReference>
<evidence type="ECO:0000256" key="6">
    <source>
        <dbReference type="ARBA" id="ARBA00022729"/>
    </source>
</evidence>
<dbReference type="eggNOG" id="KOG4680">
    <property type="taxonomic scope" value="Eukaryota"/>
</dbReference>
<proteinExistence type="inferred from homology"/>
<name>M2N3P0_BAUPA</name>
<evidence type="ECO:0000313" key="10">
    <source>
        <dbReference type="Proteomes" id="UP000011761"/>
    </source>
</evidence>
<gene>
    <name evidence="9" type="ORF">BAUCODRAFT_52594</name>
</gene>
<dbReference type="AlphaFoldDB" id="M2N3P0"/>
<dbReference type="STRING" id="717646.M2N3P0"/>
<dbReference type="GO" id="GO:0032934">
    <property type="term" value="F:sterol binding"/>
    <property type="evidence" value="ECO:0007669"/>
    <property type="project" value="InterPro"/>
</dbReference>
<keyword evidence="6" id="KW-0732">Signal</keyword>
<keyword evidence="5" id="KW-0813">Transport</keyword>
<sequence length="139" mass="15226">VDDSLSVPGENPLHHCKDPANDVLSLERVDLDPNPPKPGQNLTVTARGILKADIEDGAKVHLQVKFGLITIIRQTTDLCDAVKNVNLECPLHKDNATELTKTVTLPREIPPGKYTVIADVDTKDADKITCLMATVEFHR</sequence>
<feature type="domain" description="MD-2-related lipid-recognition" evidence="8">
    <location>
        <begin position="13"/>
        <end position="135"/>
    </location>
</feature>
<evidence type="ECO:0000256" key="5">
    <source>
        <dbReference type="ARBA" id="ARBA00022448"/>
    </source>
</evidence>
<feature type="non-terminal residue" evidence="9">
    <location>
        <position position="1"/>
    </location>
</feature>
<dbReference type="RefSeq" id="XP_007679328.1">
    <property type="nucleotide sequence ID" value="XM_007681138.1"/>
</dbReference>
<dbReference type="InterPro" id="IPR003172">
    <property type="entry name" value="ML_dom"/>
</dbReference>
<dbReference type="Gene3D" id="2.60.40.770">
    <property type="match status" value="1"/>
</dbReference>
<dbReference type="InterPro" id="IPR039670">
    <property type="entry name" value="NPC2-like"/>
</dbReference>
<evidence type="ECO:0000256" key="2">
    <source>
        <dbReference type="ARBA" id="ARBA00006370"/>
    </source>
</evidence>
<dbReference type="InterPro" id="IPR033917">
    <property type="entry name" value="ML_PG-PI_TP"/>
</dbReference>
<evidence type="ECO:0000256" key="1">
    <source>
        <dbReference type="ARBA" id="ARBA00002053"/>
    </source>
</evidence>
<dbReference type="SUPFAM" id="SSF81296">
    <property type="entry name" value="E set domains"/>
    <property type="match status" value="1"/>
</dbReference>
<comment type="subunit">
    <text evidence="3">Monomer.</text>
</comment>
<keyword evidence="10" id="KW-1185">Reference proteome</keyword>
<dbReference type="PANTHER" id="PTHR11306:SF0">
    <property type="entry name" value="PHOSPHATIDYLGLYCEROL_PHOSPHATIDYLINOSITOL TRANSFER PROTEIN"/>
    <property type="match status" value="1"/>
</dbReference>
<evidence type="ECO:0000256" key="7">
    <source>
        <dbReference type="ARBA" id="ARBA00023055"/>
    </source>
</evidence>
<dbReference type="SMART" id="SM00737">
    <property type="entry name" value="ML"/>
    <property type="match status" value="1"/>
</dbReference>